<dbReference type="GO" id="GO:0005886">
    <property type="term" value="C:plasma membrane"/>
    <property type="evidence" value="ECO:0007669"/>
    <property type="project" value="UniProtKB-SubCell"/>
</dbReference>
<keyword evidence="6" id="KW-0675">Receptor</keyword>
<evidence type="ECO:0000313" key="8">
    <source>
        <dbReference type="Proteomes" id="UP000606786"/>
    </source>
</evidence>
<sequence>MWLDAAKKLFCAARKSVANTCVSTQLLLSTAFGLFPYKYNSKTRRLTTAKWLKYYWVLVNIVMVLITVYLNFFKRTPSATSFIIDKPLNKLLAYIHFLLGLVVFVVISSANFRHRAEVLILHNAILQLQQQQQRWQRARFENYIIAKNVMTFLQAASNVHAKLGFNPNPSFKYVCFTILTICVKNITLFTVSNFFLTLLYIYRLLQQLNWNFKEVVSFYSLRARDVPETVPMEDMTEIAFDLKFATPCKKTSVECTGVDVAAIAELCRQYVRICQLIRRMLPKELFSPTLFLELFFINVLDLCCYMVICERSMMSAKETSFILHQLCRLEELPDEIRNEIEMLSIFMAGETIRIRFCGLLEWNFRTGASFMIATILYLIVLVQFDYYNL</sequence>
<name>A0A811UPV2_CERCA</name>
<gene>
    <name evidence="7" type="ORF">CCAP1982_LOCUS8368</name>
</gene>
<dbReference type="Pfam" id="PF08395">
    <property type="entry name" value="7tm_7"/>
    <property type="match status" value="2"/>
</dbReference>
<evidence type="ECO:0000256" key="3">
    <source>
        <dbReference type="ARBA" id="ARBA00022692"/>
    </source>
</evidence>
<evidence type="ECO:0000256" key="2">
    <source>
        <dbReference type="ARBA" id="ARBA00022475"/>
    </source>
</evidence>
<keyword evidence="8" id="KW-1185">Reference proteome</keyword>
<dbReference type="InterPro" id="IPR013604">
    <property type="entry name" value="7TM_chemorcpt"/>
</dbReference>
<evidence type="ECO:0000256" key="1">
    <source>
        <dbReference type="ARBA" id="ARBA00004651"/>
    </source>
</evidence>
<comment type="caution">
    <text evidence="7">The sequence shown here is derived from an EMBL/GenBank/DDBJ whole genome shotgun (WGS) entry which is preliminary data.</text>
</comment>
<dbReference type="AlphaFoldDB" id="A0A811UPV2"/>
<keyword evidence="3 6" id="KW-0812">Transmembrane</keyword>
<feature type="transmembrane region" description="Helical" evidence="6">
    <location>
        <begin position="362"/>
        <end position="384"/>
    </location>
</feature>
<organism evidence="7 8">
    <name type="scientific">Ceratitis capitata</name>
    <name type="common">Mediterranean fruit fly</name>
    <name type="synonym">Tephritis capitata</name>
    <dbReference type="NCBI Taxonomy" id="7213"/>
    <lineage>
        <taxon>Eukaryota</taxon>
        <taxon>Metazoa</taxon>
        <taxon>Ecdysozoa</taxon>
        <taxon>Arthropoda</taxon>
        <taxon>Hexapoda</taxon>
        <taxon>Insecta</taxon>
        <taxon>Pterygota</taxon>
        <taxon>Neoptera</taxon>
        <taxon>Endopterygota</taxon>
        <taxon>Diptera</taxon>
        <taxon>Brachycera</taxon>
        <taxon>Muscomorpha</taxon>
        <taxon>Tephritoidea</taxon>
        <taxon>Tephritidae</taxon>
        <taxon>Ceratitis</taxon>
        <taxon>Ceratitis</taxon>
    </lineage>
</organism>
<comment type="subcellular location">
    <subcellularLocation>
        <location evidence="1 6">Cell membrane</location>
        <topology evidence="1 6">Multi-pass membrane protein</topology>
    </subcellularLocation>
</comment>
<evidence type="ECO:0000256" key="4">
    <source>
        <dbReference type="ARBA" id="ARBA00022989"/>
    </source>
</evidence>
<dbReference type="Proteomes" id="UP000606786">
    <property type="component" value="Unassembled WGS sequence"/>
</dbReference>
<accession>A0A811UPV2</accession>
<dbReference type="EMBL" id="CAJHJT010000012">
    <property type="protein sequence ID" value="CAD6999856.1"/>
    <property type="molecule type" value="Genomic_DNA"/>
</dbReference>
<evidence type="ECO:0000256" key="5">
    <source>
        <dbReference type="ARBA" id="ARBA00023136"/>
    </source>
</evidence>
<comment type="caution">
    <text evidence="6">Lacks conserved residue(s) required for the propagation of feature annotation.</text>
</comment>
<feature type="transmembrane region" description="Helical" evidence="6">
    <location>
        <begin position="285"/>
        <end position="308"/>
    </location>
</feature>
<protein>
    <recommendedName>
        <fullName evidence="6">Gustatory receptor</fullName>
    </recommendedName>
</protein>
<dbReference type="OrthoDB" id="8067175at2759"/>
<evidence type="ECO:0000256" key="6">
    <source>
        <dbReference type="RuleBase" id="RU363108"/>
    </source>
</evidence>
<feature type="transmembrane region" description="Helical" evidence="6">
    <location>
        <begin position="173"/>
        <end position="202"/>
    </location>
</feature>
<comment type="similarity">
    <text evidence="6">Belongs to the insect chemoreceptor superfamily. Gustatory receptor (GR) family.</text>
</comment>
<comment type="function">
    <text evidence="6">Gustatory receptor which mediates acceptance or avoidance behavior, depending on its substrates.</text>
</comment>
<dbReference type="GO" id="GO:0050909">
    <property type="term" value="P:sensory perception of taste"/>
    <property type="evidence" value="ECO:0007669"/>
    <property type="project" value="InterPro"/>
</dbReference>
<keyword evidence="5 6" id="KW-0472">Membrane</keyword>
<keyword evidence="2 6" id="KW-1003">Cell membrane</keyword>
<reference evidence="7" key="1">
    <citation type="submission" date="2020-11" db="EMBL/GenBank/DDBJ databases">
        <authorList>
            <person name="Whitehead M."/>
        </authorList>
    </citation>
    <scope>NUCLEOTIDE SEQUENCE</scope>
    <source>
        <strain evidence="7">EGII</strain>
    </source>
</reference>
<keyword evidence="4 6" id="KW-1133">Transmembrane helix</keyword>
<evidence type="ECO:0000313" key="7">
    <source>
        <dbReference type="EMBL" id="CAD6999856.1"/>
    </source>
</evidence>
<feature type="transmembrane region" description="Helical" evidence="6">
    <location>
        <begin position="93"/>
        <end position="112"/>
    </location>
</feature>
<proteinExistence type="inferred from homology"/>
<feature type="transmembrane region" description="Helical" evidence="6">
    <location>
        <begin position="54"/>
        <end position="73"/>
    </location>
</feature>
<keyword evidence="6" id="KW-0807">Transducer</keyword>
<dbReference type="GO" id="GO:0007165">
    <property type="term" value="P:signal transduction"/>
    <property type="evidence" value="ECO:0007669"/>
    <property type="project" value="UniProtKB-KW"/>
</dbReference>